<dbReference type="OrthoDB" id="6220511at2759"/>
<accession>A0A8C5MP58</accession>
<protein>
    <submittedName>
        <fullName evidence="1">Chromosome 3 open reading frame 33</fullName>
    </submittedName>
</protein>
<dbReference type="GeneTree" id="ENSGT00390000004493"/>
<dbReference type="InterPro" id="IPR042421">
    <property type="entry name" value="C3orf33-like"/>
</dbReference>
<evidence type="ECO:0000313" key="1">
    <source>
        <dbReference type="Ensembl" id="ENSLLEP00000015859.1"/>
    </source>
</evidence>
<proteinExistence type="predicted"/>
<dbReference type="GO" id="GO:0005615">
    <property type="term" value="C:extracellular space"/>
    <property type="evidence" value="ECO:0007669"/>
    <property type="project" value="TreeGrafter"/>
</dbReference>
<evidence type="ECO:0000313" key="2">
    <source>
        <dbReference type="Proteomes" id="UP000694569"/>
    </source>
</evidence>
<dbReference type="Ensembl" id="ENSLLET00000016466.1">
    <property type="protein sequence ID" value="ENSLLEP00000015859.1"/>
    <property type="gene ID" value="ENSLLEG00000010088.1"/>
</dbReference>
<dbReference type="PANTHER" id="PTHR28434">
    <property type="entry name" value="PROTEIN C3ORF33"/>
    <property type="match status" value="1"/>
</dbReference>
<gene>
    <name evidence="1" type="primary">C3orf33</name>
</gene>
<dbReference type="Proteomes" id="UP000694569">
    <property type="component" value="Unplaced"/>
</dbReference>
<sequence>MAAGEEEPGDNIVSRAAKLADKHLYLVRNISTGLAVAGVLLFAKSIKLVTKFTCAKDIPEKFIKKNVKLRGKLLCITERGLEVEHVPISIPFIASFQKRWYSDGSLLIRLAGVELTPSGKIWLQEKLQPSQMLWFQLLKREESALDCFVMIPRRGLFSECVNVEILKEGLGKVTHVPRFDEEPALWKFYKRLLKEEVKAQNKGKGLWKQESRLDILTNKMRNRDNGHSGMNKTTKDPACENLIKRVGCLEGKHT</sequence>
<reference evidence="1" key="1">
    <citation type="submission" date="2025-08" db="UniProtKB">
        <authorList>
            <consortium name="Ensembl"/>
        </authorList>
    </citation>
    <scope>IDENTIFICATION</scope>
</reference>
<keyword evidence="2" id="KW-1185">Reference proteome</keyword>
<dbReference type="Gene3D" id="2.40.50.90">
    <property type="match status" value="1"/>
</dbReference>
<dbReference type="InterPro" id="IPR035437">
    <property type="entry name" value="SNase_OB-fold_sf"/>
</dbReference>
<dbReference type="PANTHER" id="PTHR28434:SF1">
    <property type="entry name" value="PROTEIN C3ORF33"/>
    <property type="match status" value="1"/>
</dbReference>
<dbReference type="SUPFAM" id="SSF50199">
    <property type="entry name" value="Staphylococcal nuclease"/>
    <property type="match status" value="1"/>
</dbReference>
<dbReference type="AlphaFoldDB" id="A0A8C5MP58"/>
<reference evidence="1" key="2">
    <citation type="submission" date="2025-09" db="UniProtKB">
        <authorList>
            <consortium name="Ensembl"/>
        </authorList>
    </citation>
    <scope>IDENTIFICATION</scope>
</reference>
<organism evidence="1 2">
    <name type="scientific">Leptobrachium leishanense</name>
    <name type="common">Leishan spiny toad</name>
    <dbReference type="NCBI Taxonomy" id="445787"/>
    <lineage>
        <taxon>Eukaryota</taxon>
        <taxon>Metazoa</taxon>
        <taxon>Chordata</taxon>
        <taxon>Craniata</taxon>
        <taxon>Vertebrata</taxon>
        <taxon>Euteleostomi</taxon>
        <taxon>Amphibia</taxon>
        <taxon>Batrachia</taxon>
        <taxon>Anura</taxon>
        <taxon>Pelobatoidea</taxon>
        <taxon>Megophryidae</taxon>
        <taxon>Leptobrachium</taxon>
    </lineage>
</organism>
<name>A0A8C5MP58_9ANUR</name>